<dbReference type="Gene3D" id="1.25.40.10">
    <property type="entry name" value="Tetratricopeptide repeat domain"/>
    <property type="match status" value="4"/>
</dbReference>
<evidence type="ECO:0000256" key="3">
    <source>
        <dbReference type="PROSITE-ProRule" id="PRU00708"/>
    </source>
</evidence>
<organism evidence="5 6">
    <name type="scientific">Arabis alpina</name>
    <name type="common">Alpine rock-cress</name>
    <dbReference type="NCBI Taxonomy" id="50452"/>
    <lineage>
        <taxon>Eukaryota</taxon>
        <taxon>Viridiplantae</taxon>
        <taxon>Streptophyta</taxon>
        <taxon>Embryophyta</taxon>
        <taxon>Tracheophyta</taxon>
        <taxon>Spermatophyta</taxon>
        <taxon>Magnoliopsida</taxon>
        <taxon>eudicotyledons</taxon>
        <taxon>Gunneridae</taxon>
        <taxon>Pentapetalae</taxon>
        <taxon>rosids</taxon>
        <taxon>malvids</taxon>
        <taxon>Brassicales</taxon>
        <taxon>Brassicaceae</taxon>
        <taxon>Arabideae</taxon>
        <taxon>Arabis</taxon>
    </lineage>
</organism>
<gene>
    <name evidence="5" type="ordered locus">AALP_Aa3g121900</name>
</gene>
<keyword evidence="4" id="KW-0472">Membrane</keyword>
<dbReference type="GO" id="GO:0003729">
    <property type="term" value="F:mRNA binding"/>
    <property type="evidence" value="ECO:0007669"/>
    <property type="project" value="UniProtKB-ARBA"/>
</dbReference>
<evidence type="ECO:0000256" key="2">
    <source>
        <dbReference type="ARBA" id="ARBA00022737"/>
    </source>
</evidence>
<evidence type="ECO:0008006" key="7">
    <source>
        <dbReference type="Google" id="ProtNLM"/>
    </source>
</evidence>
<dbReference type="InterPro" id="IPR011990">
    <property type="entry name" value="TPR-like_helical_dom_sf"/>
</dbReference>
<dbReference type="NCBIfam" id="TIGR00756">
    <property type="entry name" value="PPR"/>
    <property type="match status" value="1"/>
</dbReference>
<protein>
    <recommendedName>
        <fullName evidence="7">Pentacotripeptide-repeat region of PRORP domain-containing protein</fullName>
    </recommendedName>
</protein>
<dbReference type="OrthoDB" id="1077735at2759"/>
<dbReference type="Pfam" id="PF13812">
    <property type="entry name" value="PPR_3"/>
    <property type="match status" value="1"/>
</dbReference>
<dbReference type="EMBL" id="CM002871">
    <property type="protein sequence ID" value="KFK38506.1"/>
    <property type="molecule type" value="Genomic_DNA"/>
</dbReference>
<keyword evidence="2" id="KW-0677">Repeat</keyword>
<proteinExistence type="inferred from homology"/>
<evidence type="ECO:0000313" key="6">
    <source>
        <dbReference type="Proteomes" id="UP000029120"/>
    </source>
</evidence>
<dbReference type="InterPro" id="IPR002885">
    <property type="entry name" value="PPR_rpt"/>
</dbReference>
<dbReference type="GO" id="GO:0005739">
    <property type="term" value="C:mitochondrion"/>
    <property type="evidence" value="ECO:0007669"/>
    <property type="project" value="TreeGrafter"/>
</dbReference>
<feature type="repeat" description="PPR" evidence="3">
    <location>
        <begin position="351"/>
        <end position="385"/>
    </location>
</feature>
<dbReference type="Proteomes" id="UP000029120">
    <property type="component" value="Chromosome 3"/>
</dbReference>
<dbReference type="PANTHER" id="PTHR45717:SF18">
    <property type="entry name" value="PENTACOTRIPEPTIDE-REPEAT REGION OF PRORP DOMAIN-CONTAINING PROTEIN"/>
    <property type="match status" value="1"/>
</dbReference>
<evidence type="ECO:0000256" key="4">
    <source>
        <dbReference type="SAM" id="Phobius"/>
    </source>
</evidence>
<keyword evidence="6" id="KW-1185">Reference proteome</keyword>
<dbReference type="FunFam" id="1.25.40.10:FF:001541">
    <property type="entry name" value="Pentatricopeptide repeat (PPR) superfamily protein"/>
    <property type="match status" value="1"/>
</dbReference>
<feature type="transmembrane region" description="Helical" evidence="4">
    <location>
        <begin position="565"/>
        <end position="586"/>
    </location>
</feature>
<keyword evidence="4" id="KW-0812">Transmembrane</keyword>
<dbReference type="PROSITE" id="PS51375">
    <property type="entry name" value="PPR"/>
    <property type="match status" value="1"/>
</dbReference>
<reference evidence="6" key="1">
    <citation type="journal article" date="2015" name="Nat. Plants">
        <title>Genome expansion of Arabis alpina linked with retrotransposition and reduced symmetric DNA methylation.</title>
        <authorList>
            <person name="Willing E.M."/>
            <person name="Rawat V."/>
            <person name="Mandakova T."/>
            <person name="Maumus F."/>
            <person name="James G.V."/>
            <person name="Nordstroem K.J."/>
            <person name="Becker C."/>
            <person name="Warthmann N."/>
            <person name="Chica C."/>
            <person name="Szarzynska B."/>
            <person name="Zytnicki M."/>
            <person name="Albani M.C."/>
            <person name="Kiefer C."/>
            <person name="Bergonzi S."/>
            <person name="Castaings L."/>
            <person name="Mateos J.L."/>
            <person name="Berns M.C."/>
            <person name="Bujdoso N."/>
            <person name="Piofczyk T."/>
            <person name="de Lorenzo L."/>
            <person name="Barrero-Sicilia C."/>
            <person name="Mateos I."/>
            <person name="Piednoel M."/>
            <person name="Hagmann J."/>
            <person name="Chen-Min-Tao R."/>
            <person name="Iglesias-Fernandez R."/>
            <person name="Schuster S.C."/>
            <person name="Alonso-Blanco C."/>
            <person name="Roudier F."/>
            <person name="Carbonero P."/>
            <person name="Paz-Ares J."/>
            <person name="Davis S.J."/>
            <person name="Pecinka A."/>
            <person name="Quesneville H."/>
            <person name="Colot V."/>
            <person name="Lysak M.A."/>
            <person name="Weigel D."/>
            <person name="Coupland G."/>
            <person name="Schneeberger K."/>
        </authorList>
    </citation>
    <scope>NUCLEOTIDE SEQUENCE [LARGE SCALE GENOMIC DNA]</scope>
    <source>
        <strain evidence="6">cv. Pajares</strain>
    </source>
</reference>
<dbReference type="AlphaFoldDB" id="A0A087H8Q4"/>
<dbReference type="eggNOG" id="KOG4197">
    <property type="taxonomic scope" value="Eukaryota"/>
</dbReference>
<name>A0A087H8Q4_ARAAL</name>
<dbReference type="PANTHER" id="PTHR45717">
    <property type="entry name" value="OS12G0527900 PROTEIN"/>
    <property type="match status" value="1"/>
</dbReference>
<sequence length="587" mass="68067">MRELGLLLKPSPYNSMISLYGSLGNRDSTFWLYGTTGNRDKVDKILQEMNENNVELDSVTVNKVLRVYASVSDIEAMDKFLAGFEANATLELCTTLDMARAYLEKKLKGKAREMLRKAEEFKDPESYEKLLRLYGEAGKVKDVFRIWDIYKETRKVDNRAFRTLIGSLLNLDDINRAEEIYYKELESAGLEFDVLTATMLASGYREKGMVDKADKLMYKTMRIRELDIPITLMLEDWGKNGNQVKPSDLRDLIKNLTDSNQFSKALEVSTWMFKNKVLTLFPEDYATRLHLIEKKFGLVEAEKFLKTSIPENMKNYSVYATLLTLYTRSEATLKKAESTFVKMRYFGFLSKLSPFNKMISLYSELGRRIQVENLLKEMKENNIEPDSVTINNLLRVYACVSAIESMEKYKSERDDEVKNLKLEVKTMNAIAEAYEKEGLMLKAIEITASKKEVYRLWNEYKKDNKEKMRSNKEGYLSVVRSLLRLDDVKGAEEMYEEWEPEGLEVDYRIPSLLMSRYCEEVDNEVKAEKVVESCRRKRRMMEFREIFNCVAASSIVLALPPALTWIFLGEGIWGWLGSLLLFGWLVG</sequence>
<evidence type="ECO:0000256" key="1">
    <source>
        <dbReference type="ARBA" id="ARBA00007626"/>
    </source>
</evidence>
<comment type="similarity">
    <text evidence="1">Belongs to the PPR family. P subfamily.</text>
</comment>
<dbReference type="SUPFAM" id="SSF81901">
    <property type="entry name" value="HCP-like"/>
    <property type="match status" value="1"/>
</dbReference>
<dbReference type="Gramene" id="KFK38506">
    <property type="protein sequence ID" value="KFK38506"/>
    <property type="gene ID" value="AALP_AA3G121900"/>
</dbReference>
<evidence type="ECO:0000313" key="5">
    <source>
        <dbReference type="EMBL" id="KFK38506.1"/>
    </source>
</evidence>
<accession>A0A087H8Q4</accession>
<keyword evidence="4" id="KW-1133">Transmembrane helix</keyword>